<dbReference type="InterPro" id="IPR036008">
    <property type="entry name" value="Aconitase_4Fe-4S_dom"/>
</dbReference>
<dbReference type="PANTHER" id="PTHR43822">
    <property type="entry name" value="HOMOACONITASE, MITOCHONDRIAL-RELATED"/>
    <property type="match status" value="1"/>
</dbReference>
<dbReference type="SUPFAM" id="SSF53732">
    <property type="entry name" value="Aconitase iron-sulfur domain"/>
    <property type="match status" value="1"/>
</dbReference>
<dbReference type="GO" id="GO:0016829">
    <property type="term" value="F:lyase activity"/>
    <property type="evidence" value="ECO:0007669"/>
    <property type="project" value="UniProtKB-KW"/>
</dbReference>
<evidence type="ECO:0000256" key="1">
    <source>
        <dbReference type="ARBA" id="ARBA00022723"/>
    </source>
</evidence>
<comment type="caution">
    <text evidence="6">The sequence shown here is derived from an EMBL/GenBank/DDBJ whole genome shotgun (WGS) entry which is preliminary data.</text>
</comment>
<dbReference type="EMBL" id="BARS01005391">
    <property type="protein sequence ID" value="GAF72660.1"/>
    <property type="molecule type" value="Genomic_DNA"/>
</dbReference>
<dbReference type="Pfam" id="PF00330">
    <property type="entry name" value="Aconitase"/>
    <property type="match status" value="1"/>
</dbReference>
<keyword evidence="1" id="KW-0479">Metal-binding</keyword>
<dbReference type="PANTHER" id="PTHR43822:SF2">
    <property type="entry name" value="HOMOACONITASE, MITOCHONDRIAL"/>
    <property type="match status" value="1"/>
</dbReference>
<dbReference type="InterPro" id="IPR001030">
    <property type="entry name" value="Acoase/IPM_deHydtase_lsu_aba"/>
</dbReference>
<feature type="non-terminal residue" evidence="6">
    <location>
        <position position="160"/>
    </location>
</feature>
<protein>
    <recommendedName>
        <fullName evidence="5">Aconitase/3-isopropylmalate dehydratase large subunit alpha/beta/alpha domain-containing protein</fullName>
    </recommendedName>
</protein>
<dbReference type="GO" id="GO:0051536">
    <property type="term" value="F:iron-sulfur cluster binding"/>
    <property type="evidence" value="ECO:0007669"/>
    <property type="project" value="UniProtKB-KW"/>
</dbReference>
<evidence type="ECO:0000256" key="3">
    <source>
        <dbReference type="ARBA" id="ARBA00023014"/>
    </source>
</evidence>
<keyword evidence="2" id="KW-0408">Iron</keyword>
<gene>
    <name evidence="6" type="ORF">S01H1_10564</name>
</gene>
<sequence>MHNGYTIAEKILGQHSHKKVQAGDIAVCDIDFCFSQDGTSELVIDSFFSLGKDKVFDRHKFCITIDHSAPSPRQSISNIHQKLRKFSQEQGTLLFDVGCGICHQLIPEAGFILPGNLVLGADSHTCTYGALNAFACGFGSTDIAIALATGKNWFKGEFRP</sequence>
<evidence type="ECO:0000256" key="4">
    <source>
        <dbReference type="ARBA" id="ARBA00023239"/>
    </source>
</evidence>
<evidence type="ECO:0000256" key="2">
    <source>
        <dbReference type="ARBA" id="ARBA00023004"/>
    </source>
</evidence>
<evidence type="ECO:0000313" key="6">
    <source>
        <dbReference type="EMBL" id="GAF72660.1"/>
    </source>
</evidence>
<organism evidence="6">
    <name type="scientific">marine sediment metagenome</name>
    <dbReference type="NCBI Taxonomy" id="412755"/>
    <lineage>
        <taxon>unclassified sequences</taxon>
        <taxon>metagenomes</taxon>
        <taxon>ecological metagenomes</taxon>
    </lineage>
</organism>
<name>X0T9A9_9ZZZZ</name>
<proteinExistence type="predicted"/>
<keyword evidence="4" id="KW-0456">Lyase</keyword>
<dbReference type="InterPro" id="IPR050067">
    <property type="entry name" value="IPM_dehydratase_rel_enz"/>
</dbReference>
<dbReference type="AlphaFoldDB" id="X0T9A9"/>
<accession>X0T9A9</accession>
<dbReference type="Gene3D" id="3.30.499.10">
    <property type="entry name" value="Aconitase, domain 3"/>
    <property type="match status" value="1"/>
</dbReference>
<dbReference type="GO" id="GO:0046872">
    <property type="term" value="F:metal ion binding"/>
    <property type="evidence" value="ECO:0007669"/>
    <property type="project" value="UniProtKB-KW"/>
</dbReference>
<dbReference type="GO" id="GO:0043436">
    <property type="term" value="P:oxoacid metabolic process"/>
    <property type="evidence" value="ECO:0007669"/>
    <property type="project" value="UniProtKB-ARBA"/>
</dbReference>
<keyword evidence="3" id="KW-0411">Iron-sulfur</keyword>
<feature type="domain" description="Aconitase/3-isopropylmalate dehydratase large subunit alpha/beta/alpha" evidence="5">
    <location>
        <begin position="9"/>
        <end position="154"/>
    </location>
</feature>
<evidence type="ECO:0000259" key="5">
    <source>
        <dbReference type="Pfam" id="PF00330"/>
    </source>
</evidence>
<reference evidence="6" key="1">
    <citation type="journal article" date="2014" name="Front. Microbiol.">
        <title>High frequency of phylogenetically diverse reductive dehalogenase-homologous genes in deep subseafloor sedimentary metagenomes.</title>
        <authorList>
            <person name="Kawai M."/>
            <person name="Futagami T."/>
            <person name="Toyoda A."/>
            <person name="Takaki Y."/>
            <person name="Nishi S."/>
            <person name="Hori S."/>
            <person name="Arai W."/>
            <person name="Tsubouchi T."/>
            <person name="Morono Y."/>
            <person name="Uchiyama I."/>
            <person name="Ito T."/>
            <person name="Fujiyama A."/>
            <person name="Inagaki F."/>
            <person name="Takami H."/>
        </authorList>
    </citation>
    <scope>NUCLEOTIDE SEQUENCE</scope>
    <source>
        <strain evidence="6">Expedition CK06-06</strain>
    </source>
</reference>
<dbReference type="InterPro" id="IPR015931">
    <property type="entry name" value="Acnase/IPM_dHydase_lsu_aba_1/3"/>
</dbReference>